<evidence type="ECO:0000256" key="1">
    <source>
        <dbReference type="SAM" id="MobiDB-lite"/>
    </source>
</evidence>
<dbReference type="AlphaFoldDB" id="A0A923KPX5"/>
<keyword evidence="4" id="KW-1185">Reference proteome</keyword>
<proteinExistence type="predicted"/>
<evidence type="ECO:0008006" key="5">
    <source>
        <dbReference type="Google" id="ProtNLM"/>
    </source>
</evidence>
<feature type="chain" id="PRO_5037840747" description="TonB C-terminal domain-containing protein" evidence="2">
    <location>
        <begin position="27"/>
        <end position="205"/>
    </location>
</feature>
<organism evidence="3 4">
    <name type="scientific">Undibacterium jejuense</name>
    <dbReference type="NCBI Taxonomy" id="1344949"/>
    <lineage>
        <taxon>Bacteria</taxon>
        <taxon>Pseudomonadati</taxon>
        <taxon>Pseudomonadota</taxon>
        <taxon>Betaproteobacteria</taxon>
        <taxon>Burkholderiales</taxon>
        <taxon>Oxalobacteraceae</taxon>
        <taxon>Undibacterium</taxon>
    </lineage>
</organism>
<gene>
    <name evidence="3" type="ORF">H8K32_10570</name>
</gene>
<sequence>MRTNTFRFLCLTASLVVHLVAFQLSSDNVTGERRKHANIDASQHILYVSFFRAPVTNPQSIFRPTSEIVLPPDASRLKAARNEAEVQSTDPIKKHPELNDQRPSTYMPSSEMDIPAVPVSEPNFETVQFQHHVLMPVRLRIYVDAKGLVKDVRLLDDGGATAETLDQLQAVFYATRFIPGRRYGRDMSSYMDLEINLNDLVLILP</sequence>
<accession>A0A923KPX5</accession>
<feature type="region of interest" description="Disordered" evidence="1">
    <location>
        <begin position="79"/>
        <end position="108"/>
    </location>
</feature>
<comment type="caution">
    <text evidence="3">The sequence shown here is derived from an EMBL/GenBank/DDBJ whole genome shotgun (WGS) entry which is preliminary data.</text>
</comment>
<feature type="signal peptide" evidence="2">
    <location>
        <begin position="1"/>
        <end position="26"/>
    </location>
</feature>
<evidence type="ECO:0000313" key="3">
    <source>
        <dbReference type="EMBL" id="MBC3862544.1"/>
    </source>
</evidence>
<protein>
    <recommendedName>
        <fullName evidence="5">TonB C-terminal domain-containing protein</fullName>
    </recommendedName>
</protein>
<evidence type="ECO:0000313" key="4">
    <source>
        <dbReference type="Proteomes" id="UP000634011"/>
    </source>
</evidence>
<name>A0A923KPX5_9BURK</name>
<evidence type="ECO:0000256" key="2">
    <source>
        <dbReference type="SAM" id="SignalP"/>
    </source>
</evidence>
<reference evidence="3" key="1">
    <citation type="submission" date="2020-08" db="EMBL/GenBank/DDBJ databases">
        <title>Novel species isolated from subtropical streams in China.</title>
        <authorList>
            <person name="Lu H."/>
        </authorList>
    </citation>
    <scope>NUCLEOTIDE SEQUENCE</scope>
    <source>
        <strain evidence="3">KACC 12607</strain>
    </source>
</reference>
<dbReference type="RefSeq" id="WP_186912472.1">
    <property type="nucleotide sequence ID" value="NZ_JACOFV010000009.1"/>
</dbReference>
<dbReference type="Proteomes" id="UP000634011">
    <property type="component" value="Unassembled WGS sequence"/>
</dbReference>
<keyword evidence="2" id="KW-0732">Signal</keyword>
<dbReference type="EMBL" id="JACOFV010000009">
    <property type="protein sequence ID" value="MBC3862544.1"/>
    <property type="molecule type" value="Genomic_DNA"/>
</dbReference>
<feature type="compositionally biased region" description="Basic and acidic residues" evidence="1">
    <location>
        <begin position="91"/>
        <end position="100"/>
    </location>
</feature>